<dbReference type="Pfam" id="PF00188">
    <property type="entry name" value="CAP"/>
    <property type="match status" value="1"/>
</dbReference>
<dbReference type="InParanoid" id="A0A4W3IQV5"/>
<dbReference type="Ensembl" id="ENSCMIT00000023436.1">
    <property type="protein sequence ID" value="ENSCMIP00000023040.1"/>
    <property type="gene ID" value="ENSCMIG00000010337.1"/>
</dbReference>
<dbReference type="CDD" id="cd05383">
    <property type="entry name" value="CAP_CRISP"/>
    <property type="match status" value="1"/>
</dbReference>
<evidence type="ECO:0000259" key="4">
    <source>
        <dbReference type="PROSITE" id="PS51670"/>
    </source>
</evidence>
<dbReference type="Proteomes" id="UP000314986">
    <property type="component" value="Unassembled WGS sequence"/>
</dbReference>
<dbReference type="SUPFAM" id="SSF57546">
    <property type="entry name" value="Crisp domain-like"/>
    <property type="match status" value="1"/>
</dbReference>
<dbReference type="FunFam" id="3.40.33.10:FF:000005">
    <property type="entry name" value="Cysteine-rich secretory protein 2"/>
    <property type="match status" value="1"/>
</dbReference>
<dbReference type="InterPro" id="IPR034117">
    <property type="entry name" value="SCP_CRISP"/>
</dbReference>
<reference evidence="6" key="3">
    <citation type="journal article" date="2014" name="Nature">
        <title>Elephant shark genome provides unique insights into gnathostome evolution.</title>
        <authorList>
            <consortium name="International Elephant Shark Genome Sequencing Consortium"/>
            <person name="Venkatesh B."/>
            <person name="Lee A.P."/>
            <person name="Ravi V."/>
            <person name="Maurya A.K."/>
            <person name="Lian M.M."/>
            <person name="Swann J.B."/>
            <person name="Ohta Y."/>
            <person name="Flajnik M.F."/>
            <person name="Sutoh Y."/>
            <person name="Kasahara M."/>
            <person name="Hoon S."/>
            <person name="Gangu V."/>
            <person name="Roy S.W."/>
            <person name="Irimia M."/>
            <person name="Korzh V."/>
            <person name="Kondrychyn I."/>
            <person name="Lim Z.W."/>
            <person name="Tay B.H."/>
            <person name="Tohari S."/>
            <person name="Kong K.W."/>
            <person name="Ho S."/>
            <person name="Lorente-Galdos B."/>
            <person name="Quilez J."/>
            <person name="Marques-Bonet T."/>
            <person name="Raney B.J."/>
            <person name="Ingham P.W."/>
            <person name="Tay A."/>
            <person name="Hillier L.W."/>
            <person name="Minx P."/>
            <person name="Boehm T."/>
            <person name="Wilson R.K."/>
            <person name="Brenner S."/>
            <person name="Warren W.C."/>
        </authorList>
    </citation>
    <scope>NUCLEOTIDE SEQUENCE [LARGE SCALE GENOMIC DNA]</scope>
</reference>
<evidence type="ECO:0000313" key="5">
    <source>
        <dbReference type="Ensembl" id="ENSCMIP00000023040.1"/>
    </source>
</evidence>
<evidence type="ECO:0000256" key="2">
    <source>
        <dbReference type="ARBA" id="ARBA00023157"/>
    </source>
</evidence>
<dbReference type="SMART" id="SM00198">
    <property type="entry name" value="SCP"/>
    <property type="match status" value="1"/>
</dbReference>
<dbReference type="PRINTS" id="PR00837">
    <property type="entry name" value="V5TPXLIKE"/>
</dbReference>
<organism evidence="5 6">
    <name type="scientific">Callorhinchus milii</name>
    <name type="common">Ghost shark</name>
    <dbReference type="NCBI Taxonomy" id="7868"/>
    <lineage>
        <taxon>Eukaryota</taxon>
        <taxon>Metazoa</taxon>
        <taxon>Chordata</taxon>
        <taxon>Craniata</taxon>
        <taxon>Vertebrata</taxon>
        <taxon>Chondrichthyes</taxon>
        <taxon>Holocephali</taxon>
        <taxon>Chimaeriformes</taxon>
        <taxon>Callorhinchidae</taxon>
        <taxon>Callorhinchus</taxon>
    </lineage>
</organism>
<comment type="caution">
    <text evidence="3">Lacks conserved residue(s) required for the propagation of feature annotation.</text>
</comment>
<dbReference type="InterPro" id="IPR018244">
    <property type="entry name" value="Allrgn_V5/Tpx1_CS"/>
</dbReference>
<evidence type="ECO:0000256" key="1">
    <source>
        <dbReference type="ARBA" id="ARBA00009923"/>
    </source>
</evidence>
<feature type="domain" description="ShKT" evidence="4">
    <location>
        <begin position="234"/>
        <end position="266"/>
    </location>
</feature>
<dbReference type="PROSITE" id="PS51670">
    <property type="entry name" value="SHKT"/>
    <property type="match status" value="1"/>
</dbReference>
<dbReference type="InterPro" id="IPR002413">
    <property type="entry name" value="V5_allergen-like"/>
</dbReference>
<name>A0A4W3IQV5_CALMI</name>
<dbReference type="OMA" id="IWNSSYK"/>
<reference evidence="5" key="5">
    <citation type="submission" date="2025-09" db="UniProtKB">
        <authorList>
            <consortium name="Ensembl"/>
        </authorList>
    </citation>
    <scope>IDENTIFICATION</scope>
</reference>
<keyword evidence="2" id="KW-1015">Disulfide bond</keyword>
<dbReference type="AlphaFoldDB" id="A0A4W3IQV5"/>
<evidence type="ECO:0000313" key="6">
    <source>
        <dbReference type="Proteomes" id="UP000314986"/>
    </source>
</evidence>
<dbReference type="PROSITE" id="PS01010">
    <property type="entry name" value="CRISP_2"/>
    <property type="match status" value="1"/>
</dbReference>
<dbReference type="SUPFAM" id="SSF55797">
    <property type="entry name" value="PR-1-like"/>
    <property type="match status" value="1"/>
</dbReference>
<dbReference type="InterPro" id="IPR001283">
    <property type="entry name" value="CRISP-related"/>
</dbReference>
<dbReference type="InterPro" id="IPR035940">
    <property type="entry name" value="CAP_sf"/>
</dbReference>
<dbReference type="InterPro" id="IPR014044">
    <property type="entry name" value="CAP_dom"/>
</dbReference>
<proteinExistence type="inferred from homology"/>
<dbReference type="Gene3D" id="1.10.10.740">
    <property type="entry name" value="Crisp domain"/>
    <property type="match status" value="1"/>
</dbReference>
<dbReference type="PANTHER" id="PTHR10334">
    <property type="entry name" value="CYSTEINE-RICH SECRETORY PROTEIN-RELATED"/>
    <property type="match status" value="1"/>
</dbReference>
<dbReference type="GO" id="GO:0005576">
    <property type="term" value="C:extracellular region"/>
    <property type="evidence" value="ECO:0007669"/>
    <property type="project" value="InterPro"/>
</dbReference>
<dbReference type="InterPro" id="IPR042076">
    <property type="entry name" value="Crisp-like_dom"/>
</dbReference>
<reference evidence="6" key="1">
    <citation type="journal article" date="2006" name="Science">
        <title>Ancient noncoding elements conserved in the human genome.</title>
        <authorList>
            <person name="Venkatesh B."/>
            <person name="Kirkness E.F."/>
            <person name="Loh Y.H."/>
            <person name="Halpern A.L."/>
            <person name="Lee A.P."/>
            <person name="Johnson J."/>
            <person name="Dandona N."/>
            <person name="Viswanathan L.D."/>
            <person name="Tay A."/>
            <person name="Venter J.C."/>
            <person name="Strausberg R.L."/>
            <person name="Brenner S."/>
        </authorList>
    </citation>
    <scope>NUCLEOTIDE SEQUENCE [LARGE SCALE GENOMIC DNA]</scope>
</reference>
<keyword evidence="6" id="KW-1185">Reference proteome</keyword>
<comment type="similarity">
    <text evidence="1">Belongs to the CRISP family.</text>
</comment>
<accession>A0A4W3IQV5</accession>
<reference evidence="5" key="4">
    <citation type="submission" date="2025-08" db="UniProtKB">
        <authorList>
            <consortium name="Ensembl"/>
        </authorList>
    </citation>
    <scope>IDENTIFICATION</scope>
</reference>
<reference evidence="6" key="2">
    <citation type="journal article" date="2007" name="PLoS Biol.">
        <title>Survey sequencing and comparative analysis of the elephant shark (Callorhinchus milii) genome.</title>
        <authorList>
            <person name="Venkatesh B."/>
            <person name="Kirkness E.F."/>
            <person name="Loh Y.H."/>
            <person name="Halpern A.L."/>
            <person name="Lee A.P."/>
            <person name="Johnson J."/>
            <person name="Dandona N."/>
            <person name="Viswanathan L.D."/>
            <person name="Tay A."/>
            <person name="Venter J.C."/>
            <person name="Strausberg R.L."/>
            <person name="Brenner S."/>
        </authorList>
    </citation>
    <scope>NUCLEOTIDE SEQUENCE [LARGE SCALE GENOMIC DNA]</scope>
</reference>
<dbReference type="GeneTree" id="ENSGT00940000156439"/>
<dbReference type="Pfam" id="PF08562">
    <property type="entry name" value="Crisp"/>
    <property type="match status" value="1"/>
</dbReference>
<dbReference type="PRINTS" id="PR00838">
    <property type="entry name" value="V5ALLERGEN"/>
</dbReference>
<dbReference type="Gene3D" id="3.40.33.10">
    <property type="entry name" value="CAP"/>
    <property type="match status" value="1"/>
</dbReference>
<dbReference type="STRING" id="7868.ENSCMIP00000023040"/>
<dbReference type="InterPro" id="IPR003582">
    <property type="entry name" value="ShKT_dom"/>
</dbReference>
<dbReference type="InterPro" id="IPR013871">
    <property type="entry name" value="Cysteine_rich_secretory"/>
</dbReference>
<protein>
    <submittedName>
        <fullName evidence="5">Cysteine rich secretory protein 2</fullName>
    </submittedName>
</protein>
<evidence type="ECO:0000256" key="3">
    <source>
        <dbReference type="PROSITE-ProRule" id="PRU01005"/>
    </source>
</evidence>
<sequence length="271" mass="30870">NKTIINWSLETTTVCGTQLCPTACCISPTNIQSIHFTVYSVKRLEMSRRGEKPNTFKALCTSDTVIQRIIVNTHNKLRRQVEPSASNMLKMVWNKNAAKNAQKWAETCSMEHSTDQNSTIPRFLCGENLYMSSCPTPWPRVVQAWYNEVKDFKYGVGKLSDRIITHYTQVAWYNSYQIGCAIAHCPNKELHYFYVCQYCPAGNIMHLINTPYKAGPSCSDCPNACENKLCTNTCSYMDRFSNCDKLKQMNDCGPFLNYMCPASCFCVNKII</sequence>